<name>A0A8C6Y6Z9_NAJNA</name>
<feature type="signal peptide" evidence="1">
    <location>
        <begin position="1"/>
        <end position="30"/>
    </location>
</feature>
<dbReference type="InterPro" id="IPR036706">
    <property type="entry name" value="VOMI_sf"/>
</dbReference>
<dbReference type="OrthoDB" id="6344411at2759"/>
<feature type="chain" id="PRO_5034011646" evidence="1">
    <location>
        <begin position="31"/>
        <end position="208"/>
    </location>
</feature>
<proteinExistence type="predicted"/>
<protein>
    <submittedName>
        <fullName evidence="2">Vitelline membrane outer layer 1 homolog</fullName>
    </submittedName>
</protein>
<reference evidence="2" key="2">
    <citation type="submission" date="2025-09" db="UniProtKB">
        <authorList>
            <consortium name="Ensembl"/>
        </authorList>
    </citation>
    <scope>IDENTIFICATION</scope>
</reference>
<sequence length="208" mass="22122">MARGGGAMALGTMAALGLWLLGTTLAGTGAAVESWPVIGVPNGGPWGSWAWQEKCPRGTLATGFSLKVEPYQGQAKDDTALNGIRLHCTPGGQRGKPEAETVESQSNVWGHWAEPLWCPPDGYLTGFSLRVEHVRRGLSDYTGATNIRFTCSSGRVLEGQGLPWGEYGAWSPSCLRGLCGIQTKQEAIRGALVDDSALNDVRFLCCAQ</sequence>
<dbReference type="Gene3D" id="2.100.10.20">
    <property type="entry name" value="Vitelline membrane outer layer protein I (VOMI)"/>
    <property type="match status" value="1"/>
</dbReference>
<evidence type="ECO:0000256" key="1">
    <source>
        <dbReference type="SAM" id="SignalP"/>
    </source>
</evidence>
<dbReference type="AlphaFoldDB" id="A0A8C6Y6Z9"/>
<dbReference type="Pfam" id="PF03762">
    <property type="entry name" value="VOMI"/>
    <property type="match status" value="1"/>
</dbReference>
<dbReference type="Proteomes" id="UP000694559">
    <property type="component" value="Unplaced"/>
</dbReference>
<dbReference type="InterPro" id="IPR005515">
    <property type="entry name" value="VOMI"/>
</dbReference>
<gene>
    <name evidence="2" type="primary">VMO1</name>
</gene>
<accession>A0A8C6Y6Z9</accession>
<dbReference type="CDD" id="cd00220">
    <property type="entry name" value="VMO-I"/>
    <property type="match status" value="1"/>
</dbReference>
<evidence type="ECO:0000313" key="3">
    <source>
        <dbReference type="Proteomes" id="UP000694559"/>
    </source>
</evidence>
<dbReference type="OMA" id="IRLHCTR"/>
<dbReference type="Ensembl" id="ENSNNAT00000025235.1">
    <property type="protein sequence ID" value="ENSNNAP00000024068.1"/>
    <property type="gene ID" value="ENSNNAG00000015820.1"/>
</dbReference>
<keyword evidence="1" id="KW-0732">Signal</keyword>
<dbReference type="PANTHER" id="PTHR18841:SF2">
    <property type="entry name" value="VITELLINE MEMBRANE OUTER LAYER PROTEIN 1 HOMOLOG"/>
    <property type="match status" value="1"/>
</dbReference>
<dbReference type="PANTHER" id="PTHR18841">
    <property type="entry name" value="VITELLINE MEMBRANE OUTER LAYER PROTEIN I-RELATED"/>
    <property type="match status" value="1"/>
</dbReference>
<evidence type="ECO:0000313" key="2">
    <source>
        <dbReference type="Ensembl" id="ENSNNAP00000024068.1"/>
    </source>
</evidence>
<dbReference type="GeneTree" id="ENSGT00390000009313"/>
<organism evidence="2 3">
    <name type="scientific">Naja naja</name>
    <name type="common">Indian cobra</name>
    <dbReference type="NCBI Taxonomy" id="35670"/>
    <lineage>
        <taxon>Eukaryota</taxon>
        <taxon>Metazoa</taxon>
        <taxon>Chordata</taxon>
        <taxon>Craniata</taxon>
        <taxon>Vertebrata</taxon>
        <taxon>Euteleostomi</taxon>
        <taxon>Lepidosauria</taxon>
        <taxon>Squamata</taxon>
        <taxon>Bifurcata</taxon>
        <taxon>Unidentata</taxon>
        <taxon>Episquamata</taxon>
        <taxon>Toxicofera</taxon>
        <taxon>Serpentes</taxon>
        <taxon>Colubroidea</taxon>
        <taxon>Elapidae</taxon>
        <taxon>Elapinae</taxon>
        <taxon>Naja</taxon>
    </lineage>
</organism>
<dbReference type="GO" id="GO:0005615">
    <property type="term" value="C:extracellular space"/>
    <property type="evidence" value="ECO:0007669"/>
    <property type="project" value="TreeGrafter"/>
</dbReference>
<dbReference type="SUPFAM" id="SSF51092">
    <property type="entry name" value="Vitelline membrane outer protein-I (VMO-I)"/>
    <property type="match status" value="1"/>
</dbReference>
<reference evidence="2" key="1">
    <citation type="submission" date="2025-08" db="UniProtKB">
        <authorList>
            <consortium name="Ensembl"/>
        </authorList>
    </citation>
    <scope>IDENTIFICATION</scope>
</reference>
<keyword evidence="3" id="KW-1185">Reference proteome</keyword>